<comment type="function">
    <text evidence="1">Iron-sulfur subunit of the cytochrome bc1 complex, an essential component of the respiratory electron transport chain required for ATP synthesis. The bc1 complex catalyzes the oxidation of menaquinol and the reduction of cytochrome c in the respiratory chain. The bc1 complex operates through a Q-cycle mechanism that couples electron transfer to generation of the proton gradient that drives ATP synthesis.</text>
</comment>
<dbReference type="InterPro" id="IPR014349">
    <property type="entry name" value="Rieske_Fe-S_prot"/>
</dbReference>
<feature type="domain" description="Rieske" evidence="11">
    <location>
        <begin position="49"/>
        <end position="145"/>
    </location>
</feature>
<dbReference type="PROSITE" id="PS51257">
    <property type="entry name" value="PROKAR_LIPOPROTEIN"/>
    <property type="match status" value="1"/>
</dbReference>
<evidence type="ECO:0000256" key="2">
    <source>
        <dbReference type="ARBA" id="ARBA00015816"/>
    </source>
</evidence>
<dbReference type="PRINTS" id="PR00162">
    <property type="entry name" value="RIESKE"/>
</dbReference>
<keyword evidence="6" id="KW-0411">Iron-sulfur</keyword>
<evidence type="ECO:0000256" key="5">
    <source>
        <dbReference type="ARBA" id="ARBA00023004"/>
    </source>
</evidence>
<feature type="signal peptide" evidence="10">
    <location>
        <begin position="1"/>
        <end position="23"/>
    </location>
</feature>
<dbReference type="InterPro" id="IPR006311">
    <property type="entry name" value="TAT_signal"/>
</dbReference>
<organism evidence="12 13">
    <name type="scientific">Gryllotalpicola daejeonensis</name>
    <dbReference type="NCBI Taxonomy" id="993087"/>
    <lineage>
        <taxon>Bacteria</taxon>
        <taxon>Bacillati</taxon>
        <taxon>Actinomycetota</taxon>
        <taxon>Actinomycetes</taxon>
        <taxon>Micrococcales</taxon>
        <taxon>Microbacteriaceae</taxon>
        <taxon>Gryllotalpicola</taxon>
    </lineage>
</organism>
<reference evidence="12" key="2">
    <citation type="submission" date="2023-12" db="EMBL/GenBank/DDBJ databases">
        <authorList>
            <person name="Sun Q."/>
            <person name="Inoue M."/>
        </authorList>
    </citation>
    <scope>NUCLEOTIDE SEQUENCE</scope>
    <source>
        <strain evidence="12">JCM 17590</strain>
    </source>
</reference>
<evidence type="ECO:0000256" key="8">
    <source>
        <dbReference type="ARBA" id="ARBA00029586"/>
    </source>
</evidence>
<dbReference type="EMBL" id="BAABBV010000001">
    <property type="protein sequence ID" value="GAA4156507.1"/>
    <property type="molecule type" value="Genomic_DNA"/>
</dbReference>
<keyword evidence="13" id="KW-1185">Reference proteome</keyword>
<evidence type="ECO:0000256" key="9">
    <source>
        <dbReference type="ARBA" id="ARBA00034078"/>
    </source>
</evidence>
<gene>
    <name evidence="12" type="ORF">GCM10022286_06860</name>
</gene>
<evidence type="ECO:0000259" key="11">
    <source>
        <dbReference type="PROSITE" id="PS51296"/>
    </source>
</evidence>
<dbReference type="RefSeq" id="WP_344790335.1">
    <property type="nucleotide sequence ID" value="NZ_BAABBV010000001.1"/>
</dbReference>
<keyword evidence="10" id="KW-0732">Signal</keyword>
<dbReference type="InterPro" id="IPR005805">
    <property type="entry name" value="Rieske_Fe-S_prot_C"/>
</dbReference>
<evidence type="ECO:0000256" key="6">
    <source>
        <dbReference type="ARBA" id="ARBA00023014"/>
    </source>
</evidence>
<keyword evidence="7" id="KW-1015">Disulfide bond</keyword>
<dbReference type="PROSITE" id="PS51296">
    <property type="entry name" value="RIESKE"/>
    <property type="match status" value="1"/>
</dbReference>
<name>A0ABP7ZG58_9MICO</name>
<reference evidence="12" key="1">
    <citation type="journal article" date="2014" name="Int. J. Syst. Evol. Microbiol.">
        <title>Complete genome of a new Firmicutes species belonging to the dominant human colonic microbiota ('Ruminococcus bicirculans') reveals two chromosomes and a selective capacity to utilize plant glucans.</title>
        <authorList>
            <consortium name="NISC Comparative Sequencing Program"/>
            <person name="Wegmann U."/>
            <person name="Louis P."/>
            <person name="Goesmann A."/>
            <person name="Henrissat B."/>
            <person name="Duncan S.H."/>
            <person name="Flint H.J."/>
        </authorList>
    </citation>
    <scope>NUCLEOTIDE SEQUENCE</scope>
    <source>
        <strain evidence="12">JCM 17590</strain>
    </source>
</reference>
<comment type="cofactor">
    <cofactor evidence="9">
        <name>[2Fe-2S] cluster</name>
        <dbReference type="ChEBI" id="CHEBI:190135"/>
    </cofactor>
</comment>
<accession>A0ABP7ZG58</accession>
<comment type="caution">
    <text evidence="12">The sequence shown here is derived from an EMBL/GenBank/DDBJ whole genome shotgun (WGS) entry which is preliminary data.</text>
</comment>
<keyword evidence="4" id="KW-0479">Metal-binding</keyword>
<feature type="chain" id="PRO_5045713732" description="Cytochrome bc1 complex Rieske iron-sulfur subunit" evidence="10">
    <location>
        <begin position="24"/>
        <end position="147"/>
    </location>
</feature>
<evidence type="ECO:0000256" key="3">
    <source>
        <dbReference type="ARBA" id="ARBA00022714"/>
    </source>
</evidence>
<evidence type="ECO:0000256" key="10">
    <source>
        <dbReference type="SAM" id="SignalP"/>
    </source>
</evidence>
<dbReference type="InterPro" id="IPR017941">
    <property type="entry name" value="Rieske_2Fe-2S"/>
</dbReference>
<dbReference type="Proteomes" id="UP001415169">
    <property type="component" value="Unassembled WGS sequence"/>
</dbReference>
<sequence length="147" mass="14291">MSQLTRRAALSLTAAGAAAVSLAACSPTNGQAPGDTGGAVTPTKDATGKLSVAASKVPVGGSVVVQTGSQSDPAVALAQPKSGQFVAHTAVCTHQGCVVAAAGAELHCPCHGSKFDAFTGKAIHGPASLPLDEVTVTVNGDNLEFGA</sequence>
<dbReference type="InterPro" id="IPR036922">
    <property type="entry name" value="Rieske_2Fe-2S_sf"/>
</dbReference>
<dbReference type="PANTHER" id="PTHR10134">
    <property type="entry name" value="CYTOCHROME B-C1 COMPLEX SUBUNIT RIESKE, MITOCHONDRIAL"/>
    <property type="match status" value="1"/>
</dbReference>
<evidence type="ECO:0000256" key="1">
    <source>
        <dbReference type="ARBA" id="ARBA00002494"/>
    </source>
</evidence>
<proteinExistence type="predicted"/>
<evidence type="ECO:0000256" key="4">
    <source>
        <dbReference type="ARBA" id="ARBA00022723"/>
    </source>
</evidence>
<evidence type="ECO:0000313" key="13">
    <source>
        <dbReference type="Proteomes" id="UP001415169"/>
    </source>
</evidence>
<dbReference type="CDD" id="cd03467">
    <property type="entry name" value="Rieske"/>
    <property type="match status" value="1"/>
</dbReference>
<dbReference type="Gene3D" id="2.102.10.10">
    <property type="entry name" value="Rieske [2Fe-2S] iron-sulphur domain"/>
    <property type="match status" value="1"/>
</dbReference>
<protein>
    <recommendedName>
        <fullName evidence="2">Cytochrome bc1 complex Rieske iron-sulfur subunit</fullName>
    </recommendedName>
    <alternativeName>
        <fullName evidence="8">Cytochrome bc1 reductase complex subunit QcrA</fullName>
    </alternativeName>
</protein>
<keyword evidence="3" id="KW-0001">2Fe-2S</keyword>
<dbReference type="Pfam" id="PF00355">
    <property type="entry name" value="Rieske"/>
    <property type="match status" value="1"/>
</dbReference>
<dbReference type="SUPFAM" id="SSF50022">
    <property type="entry name" value="ISP domain"/>
    <property type="match status" value="1"/>
</dbReference>
<keyword evidence="5" id="KW-0408">Iron</keyword>
<evidence type="ECO:0000313" key="12">
    <source>
        <dbReference type="EMBL" id="GAA4156507.1"/>
    </source>
</evidence>
<evidence type="ECO:0000256" key="7">
    <source>
        <dbReference type="ARBA" id="ARBA00023157"/>
    </source>
</evidence>
<dbReference type="PROSITE" id="PS51318">
    <property type="entry name" value="TAT"/>
    <property type="match status" value="1"/>
</dbReference>